<dbReference type="Gene3D" id="1.10.3410.10">
    <property type="entry name" value="putative deoxyguanosinetriphosphate triphosphohydrolase like domain"/>
    <property type="match status" value="1"/>
</dbReference>
<dbReference type="Gene3D" id="1.10.3550.10">
    <property type="entry name" value="eoxyguanosinetriphosphate triphosphohydrolase domain-like"/>
    <property type="match status" value="1"/>
</dbReference>
<dbReference type="InterPro" id="IPR006261">
    <property type="entry name" value="dGTPase"/>
</dbReference>
<dbReference type="GO" id="GO:0008832">
    <property type="term" value="F:dGTPase activity"/>
    <property type="evidence" value="ECO:0007669"/>
    <property type="project" value="TreeGrafter"/>
</dbReference>
<dbReference type="InterPro" id="IPR006674">
    <property type="entry name" value="HD_domain"/>
</dbReference>
<protein>
    <submittedName>
        <fullName evidence="3">dGTPase</fullName>
    </submittedName>
</protein>
<keyword evidence="1" id="KW-0378">Hydrolase</keyword>
<dbReference type="PANTHER" id="PTHR11373:SF32">
    <property type="entry name" value="DEOXYGUANOSINETRIPHOSPHATE TRIPHOSPHOHYDROLASE"/>
    <property type="match status" value="1"/>
</dbReference>
<evidence type="ECO:0000259" key="2">
    <source>
        <dbReference type="SMART" id="SM00471"/>
    </source>
</evidence>
<dbReference type="Proteomes" id="UP000245462">
    <property type="component" value="Unassembled WGS sequence"/>
</dbReference>
<dbReference type="RefSeq" id="WP_116679207.1">
    <property type="nucleotide sequence ID" value="NZ_QEKY01000007.1"/>
</dbReference>
<dbReference type="EMBL" id="QEKY01000007">
    <property type="protein sequence ID" value="PVZ10654.1"/>
    <property type="molecule type" value="Genomic_DNA"/>
</dbReference>
<dbReference type="InterPro" id="IPR050135">
    <property type="entry name" value="dGTPase-like"/>
</dbReference>
<evidence type="ECO:0000256" key="1">
    <source>
        <dbReference type="ARBA" id="ARBA00022801"/>
    </source>
</evidence>
<feature type="domain" description="HD/PDEase" evidence="2">
    <location>
        <begin position="65"/>
        <end position="264"/>
    </location>
</feature>
<dbReference type="SUPFAM" id="SSF109604">
    <property type="entry name" value="HD-domain/PDEase-like"/>
    <property type="match status" value="1"/>
</dbReference>
<evidence type="ECO:0000313" key="3">
    <source>
        <dbReference type="EMBL" id="PVZ10654.1"/>
    </source>
</evidence>
<dbReference type="GeneID" id="94550652"/>
<dbReference type="Pfam" id="PF01966">
    <property type="entry name" value="HD"/>
    <property type="match status" value="1"/>
</dbReference>
<dbReference type="Gene3D" id="1.10.3210.10">
    <property type="entry name" value="Hypothetical protein af1432"/>
    <property type="match status" value="1"/>
</dbReference>
<proteinExistence type="predicted"/>
<organism evidence="3 4">
    <name type="scientific">Porphyromonas loveana</name>
    <dbReference type="NCBI Taxonomy" id="1884669"/>
    <lineage>
        <taxon>Bacteria</taxon>
        <taxon>Pseudomonadati</taxon>
        <taxon>Bacteroidota</taxon>
        <taxon>Bacteroidia</taxon>
        <taxon>Bacteroidales</taxon>
        <taxon>Porphyromonadaceae</taxon>
        <taxon>Porphyromonas</taxon>
    </lineage>
</organism>
<dbReference type="GO" id="GO:0006203">
    <property type="term" value="P:dGTP catabolic process"/>
    <property type="evidence" value="ECO:0007669"/>
    <property type="project" value="TreeGrafter"/>
</dbReference>
<keyword evidence="4" id="KW-1185">Reference proteome</keyword>
<dbReference type="InterPro" id="IPR027432">
    <property type="entry name" value="dGTP_triphosphohydrolase_C"/>
</dbReference>
<dbReference type="AlphaFoldDB" id="A0A2U1FER1"/>
<dbReference type="NCBIfam" id="TIGR01353">
    <property type="entry name" value="dGTP_triPase"/>
    <property type="match status" value="1"/>
</dbReference>
<comment type="caution">
    <text evidence="3">The sequence shown here is derived from an EMBL/GenBank/DDBJ whole genome shotgun (WGS) entry which is preliminary data.</text>
</comment>
<reference evidence="3 4" key="1">
    <citation type="submission" date="2018-04" db="EMBL/GenBank/DDBJ databases">
        <title>Genomic Encyclopedia of Type Strains, Phase IV (KMG-IV): sequencing the most valuable type-strain genomes for metagenomic binning, comparative biology and taxonomic classification.</title>
        <authorList>
            <person name="Goeker M."/>
        </authorList>
    </citation>
    <scope>NUCLEOTIDE SEQUENCE [LARGE SCALE GENOMIC DNA]</scope>
    <source>
        <strain evidence="3 4">DSM 28520</strain>
    </source>
</reference>
<accession>A0A2U1FER1</accession>
<evidence type="ECO:0000313" key="4">
    <source>
        <dbReference type="Proteomes" id="UP000245462"/>
    </source>
</evidence>
<sequence length="447" mass="51293">MTMMHWERLLSDKRVGMEDYHRPNESAQPWERTDFERDYDRMVFSSPFRRLQNKAQVFPLAGNIFVHNRLTHSLEVSCVGRSLGNNVSRGLKARYGDLPWESGAISAIVSAACLAHDMGNPPFGHSGERAISAYFREGRGRVWEEAVRKEGGRWEDFLHFEGNANAFRLLTHQFQGRRKGGFALTYSTVASIVKYPYSSELASRAGKFGFFATEEDTFRMIAEELGMLRLNDAPLRYARYPLVYLVEAADDICYQIMDIEDAYKLRLLTYAETESLFLAFCPKNELLHIRAVLLHITDANEQIAYLRSRVINTLVETCTRVFLENEDEILAGTFKGSLIGRMETRLRDAYRACTDMAYSKIYVARDVVDVELAGHQIFGALIDRMMEALTHPEHAYSRTLLSRVSTQYNVREESLYGKIQCTLDYISGMTDIYALDLYRKITGMNLR</sequence>
<name>A0A2U1FER1_9PORP</name>
<dbReference type="OrthoDB" id="9803619at2"/>
<dbReference type="InterPro" id="IPR003607">
    <property type="entry name" value="HD/PDEase_dom"/>
</dbReference>
<dbReference type="InterPro" id="IPR026875">
    <property type="entry name" value="PHydrolase_assoc_dom"/>
</dbReference>
<dbReference type="SMART" id="SM00471">
    <property type="entry name" value="HDc"/>
    <property type="match status" value="1"/>
</dbReference>
<dbReference type="InterPro" id="IPR023293">
    <property type="entry name" value="dGTP_triP_hydro_central_sf"/>
</dbReference>
<dbReference type="PANTHER" id="PTHR11373">
    <property type="entry name" value="DEOXYNUCLEOSIDE TRIPHOSPHATE TRIPHOSPHOHYDROLASE"/>
    <property type="match status" value="1"/>
</dbReference>
<dbReference type="Pfam" id="PF13286">
    <property type="entry name" value="HD_assoc"/>
    <property type="match status" value="1"/>
</dbReference>
<gene>
    <name evidence="3" type="ORF">C7382_10719</name>
</gene>